<feature type="transmembrane region" description="Helical" evidence="4">
    <location>
        <begin position="104"/>
        <end position="123"/>
    </location>
</feature>
<dbReference type="PANTHER" id="PTHR43024:SF1">
    <property type="entry name" value="UDP-N-ACETYLMURAMOYL-TRIPEPTIDE--D-ALANYL-D-ALANINE LIGASE"/>
    <property type="match status" value="1"/>
</dbReference>
<evidence type="ECO:0000256" key="1">
    <source>
        <dbReference type="ARBA" id="ARBA00022598"/>
    </source>
</evidence>
<evidence type="ECO:0000256" key="4">
    <source>
        <dbReference type="SAM" id="Phobius"/>
    </source>
</evidence>
<proteinExistence type="predicted"/>
<comment type="caution">
    <text evidence="7">The sequence shown here is derived from an EMBL/GenBank/DDBJ whole genome shotgun (WGS) entry which is preliminary data.</text>
</comment>
<evidence type="ECO:0000256" key="2">
    <source>
        <dbReference type="ARBA" id="ARBA00022741"/>
    </source>
</evidence>
<evidence type="ECO:0000259" key="6">
    <source>
        <dbReference type="Pfam" id="PF08245"/>
    </source>
</evidence>
<dbReference type="InterPro" id="IPR013221">
    <property type="entry name" value="Mur_ligase_cen"/>
</dbReference>
<dbReference type="EMBL" id="JADIMC010000084">
    <property type="protein sequence ID" value="MBO8476805.1"/>
    <property type="molecule type" value="Genomic_DNA"/>
</dbReference>
<dbReference type="SUPFAM" id="SSF53623">
    <property type="entry name" value="MurD-like peptide ligases, catalytic domain"/>
    <property type="match status" value="1"/>
</dbReference>
<keyword evidence="4" id="KW-0812">Transmembrane</keyword>
<feature type="domain" description="Mur ligase C-terminal" evidence="5">
    <location>
        <begin position="395"/>
        <end position="516"/>
    </location>
</feature>
<evidence type="ECO:0000313" key="8">
    <source>
        <dbReference type="Proteomes" id="UP000823598"/>
    </source>
</evidence>
<dbReference type="InterPro" id="IPR004101">
    <property type="entry name" value="Mur_ligase_C"/>
</dbReference>
<reference evidence="7" key="2">
    <citation type="journal article" date="2021" name="PeerJ">
        <title>Extensive microbial diversity within the chicken gut microbiome revealed by metagenomics and culture.</title>
        <authorList>
            <person name="Gilroy R."/>
            <person name="Ravi A."/>
            <person name="Getino M."/>
            <person name="Pursley I."/>
            <person name="Horton D.L."/>
            <person name="Alikhan N.F."/>
            <person name="Baker D."/>
            <person name="Gharbi K."/>
            <person name="Hall N."/>
            <person name="Watson M."/>
            <person name="Adriaenssens E.M."/>
            <person name="Foster-Nyarko E."/>
            <person name="Jarju S."/>
            <person name="Secka A."/>
            <person name="Antonio M."/>
            <person name="Oren A."/>
            <person name="Chaudhuri R.R."/>
            <person name="La Ragione R."/>
            <person name="Hildebrand F."/>
            <person name="Pallen M.J."/>
        </authorList>
    </citation>
    <scope>NUCLEOTIDE SEQUENCE</scope>
    <source>
        <strain evidence="7">6919</strain>
    </source>
</reference>
<gene>
    <name evidence="7" type="ORF">IAB88_07405</name>
</gene>
<dbReference type="InterPro" id="IPR051046">
    <property type="entry name" value="MurCDEF_CellWall_CoF430Synth"/>
</dbReference>
<dbReference type="PANTHER" id="PTHR43024">
    <property type="entry name" value="UDP-N-ACETYLMURAMOYL-TRIPEPTIDE--D-ALANYL-D-ALANINE LIGASE"/>
    <property type="match status" value="1"/>
</dbReference>
<dbReference type="SUPFAM" id="SSF53244">
    <property type="entry name" value="MurD-like peptide ligases, peptide-binding domain"/>
    <property type="match status" value="1"/>
</dbReference>
<accession>A0A9D9IR28</accession>
<dbReference type="Proteomes" id="UP000823598">
    <property type="component" value="Unassembled WGS sequence"/>
</dbReference>
<keyword evidence="2" id="KW-0547">Nucleotide-binding</keyword>
<dbReference type="Pfam" id="PF02875">
    <property type="entry name" value="Mur_ligase_C"/>
    <property type="match status" value="1"/>
</dbReference>
<keyword evidence="1 7" id="KW-0436">Ligase</keyword>
<dbReference type="AlphaFoldDB" id="A0A9D9IR28"/>
<name>A0A9D9IR28_9BACT</name>
<organism evidence="7 8">
    <name type="scientific">Candidatus Limisoma faecipullorum</name>
    <dbReference type="NCBI Taxonomy" id="2840854"/>
    <lineage>
        <taxon>Bacteria</taxon>
        <taxon>Pseudomonadati</taxon>
        <taxon>Bacteroidota</taxon>
        <taxon>Bacteroidia</taxon>
        <taxon>Bacteroidales</taxon>
        <taxon>Candidatus Limisoma</taxon>
    </lineage>
</organism>
<dbReference type="InterPro" id="IPR036615">
    <property type="entry name" value="Mur_ligase_C_dom_sf"/>
</dbReference>
<feature type="domain" description="Mur ligase central" evidence="6">
    <location>
        <begin position="185"/>
        <end position="373"/>
    </location>
</feature>
<feature type="transmembrane region" description="Helical" evidence="4">
    <location>
        <begin position="129"/>
        <end position="150"/>
    </location>
</feature>
<dbReference type="Gene3D" id="3.90.190.20">
    <property type="entry name" value="Mur ligase, C-terminal domain"/>
    <property type="match status" value="1"/>
</dbReference>
<feature type="transmembrane region" description="Helical" evidence="4">
    <location>
        <begin position="60"/>
        <end position="84"/>
    </location>
</feature>
<dbReference type="Gene3D" id="3.40.1190.10">
    <property type="entry name" value="Mur-like, catalytic domain"/>
    <property type="match status" value="1"/>
</dbReference>
<evidence type="ECO:0000259" key="5">
    <source>
        <dbReference type="Pfam" id="PF02875"/>
    </source>
</evidence>
<dbReference type="Pfam" id="PF08245">
    <property type="entry name" value="Mur_ligase_M"/>
    <property type="match status" value="1"/>
</dbReference>
<evidence type="ECO:0000256" key="3">
    <source>
        <dbReference type="ARBA" id="ARBA00022840"/>
    </source>
</evidence>
<dbReference type="GO" id="GO:0005524">
    <property type="term" value="F:ATP binding"/>
    <property type="evidence" value="ECO:0007669"/>
    <property type="project" value="UniProtKB-KW"/>
</dbReference>
<keyword evidence="4" id="KW-0472">Membrane</keyword>
<dbReference type="GO" id="GO:0016881">
    <property type="term" value="F:acid-amino acid ligase activity"/>
    <property type="evidence" value="ECO:0007669"/>
    <property type="project" value="InterPro"/>
</dbReference>
<reference evidence="7" key="1">
    <citation type="submission" date="2020-10" db="EMBL/GenBank/DDBJ databases">
        <authorList>
            <person name="Gilroy R."/>
        </authorList>
    </citation>
    <scope>NUCLEOTIDE SEQUENCE</scope>
    <source>
        <strain evidence="7">6919</strain>
    </source>
</reference>
<sequence length="526" mass="59347">MLSIYAISILLLTVVTAIYLVMRYRTDIQMMQQNSYRNDRYLRWWRSNKDSVRISRMIDFIILLAVAFVHTFIVALIALAVIIFKLVILARKKYKKPLVMTKRAWRLLITMIVTSVIFCLGAYCGAGYAYTAIPVALLLLAVLSWMLLLFSNWMMHPVEAAINKMYVDDAKRILAQMPDMKIIGITGSYGKTSTKHYLYRILSEQFDVLMTPGSFNTPMGVVRTVREQLKPYNNVFIVEMGAKQPGDIKEICDIVHPQIGIITAVGEQHLESFKTIENVQRTKFELADALPSDGLAVLNDDFEYVANRKTDNVKTLRYAIKRTANADYKATDIEYSAHGTKFTIEGNGKTLQLETKLVGECNISNLMGAVIVAIELGVSDERIRYAVCKIEQVEHRLNMKRTPGGVTIIDDAFNSNPDGSRMALDVLSRMTGGKRIIVTPGMIELGSKQEEYNRIFGESIAKACDVAIIVGQYNRDAIVSGIRSKKFDEKNLYTVESFTEAQKVLGTILRQGDTVLYENDLPDTFK</sequence>
<protein>
    <submittedName>
        <fullName evidence="7">UDP-N-acetylmuramoyl-tripeptide--D-alanyl-D-alanine ligase</fullName>
    </submittedName>
</protein>
<evidence type="ECO:0000313" key="7">
    <source>
        <dbReference type="EMBL" id="MBO8476805.1"/>
    </source>
</evidence>
<dbReference type="InterPro" id="IPR036565">
    <property type="entry name" value="Mur-like_cat_sf"/>
</dbReference>
<keyword evidence="3" id="KW-0067">ATP-binding</keyword>
<keyword evidence="4" id="KW-1133">Transmembrane helix</keyword>